<evidence type="ECO:0000313" key="2">
    <source>
        <dbReference type="Proteomes" id="UP000323994"/>
    </source>
</evidence>
<gene>
    <name evidence="1" type="ORF">FEM33_01705</name>
</gene>
<dbReference type="EMBL" id="VBSN01000013">
    <property type="protein sequence ID" value="KAA6441476.1"/>
    <property type="molecule type" value="Genomic_DNA"/>
</dbReference>
<dbReference type="RefSeq" id="WP_139010396.1">
    <property type="nucleotide sequence ID" value="NZ_VBSN01000013.1"/>
</dbReference>
<evidence type="ECO:0000313" key="1">
    <source>
        <dbReference type="EMBL" id="KAA6441476.1"/>
    </source>
</evidence>
<keyword evidence="2" id="KW-1185">Reference proteome</keyword>
<dbReference type="AlphaFoldDB" id="A0A5M8R3G5"/>
<proteinExistence type="predicted"/>
<comment type="caution">
    <text evidence="1">The sequence shown here is derived from an EMBL/GenBank/DDBJ whole genome shotgun (WGS) entry which is preliminary data.</text>
</comment>
<sequence length="89" mass="10158">MLQKATKVAADYNEFKPSAEVIAEFFNYCGTAKKIEATLWDMLQGSLTNPELPTEAEQNAEQLFLFRRLKELLEAIEPVKFNSSDLEKN</sequence>
<reference evidence="1 2" key="1">
    <citation type="submission" date="2019-05" db="EMBL/GenBank/DDBJ databases">
        <authorList>
            <person name="Qu J.-H."/>
        </authorList>
    </citation>
    <scope>NUCLEOTIDE SEQUENCE [LARGE SCALE GENOMIC DNA]</scope>
    <source>
        <strain evidence="1 2">NS28</strain>
    </source>
</reference>
<accession>A0A5M8R3G5</accession>
<organism evidence="1 2">
    <name type="scientific">Dyadobacter flavalbus</name>
    <dbReference type="NCBI Taxonomy" id="2579942"/>
    <lineage>
        <taxon>Bacteria</taxon>
        <taxon>Pseudomonadati</taxon>
        <taxon>Bacteroidota</taxon>
        <taxon>Cytophagia</taxon>
        <taxon>Cytophagales</taxon>
        <taxon>Spirosomataceae</taxon>
        <taxon>Dyadobacter</taxon>
    </lineage>
</organism>
<protein>
    <submittedName>
        <fullName evidence="1">Uncharacterized protein</fullName>
    </submittedName>
</protein>
<dbReference type="Proteomes" id="UP000323994">
    <property type="component" value="Unassembled WGS sequence"/>
</dbReference>
<name>A0A5M8R3G5_9BACT</name>